<accession>A0A5C3LHA7</accession>
<evidence type="ECO:0000313" key="1">
    <source>
        <dbReference type="EMBL" id="TFK27911.1"/>
    </source>
</evidence>
<reference evidence="1 2" key="1">
    <citation type="journal article" date="2019" name="Nat. Ecol. Evol.">
        <title>Megaphylogeny resolves global patterns of mushroom evolution.</title>
        <authorList>
            <person name="Varga T."/>
            <person name="Krizsan K."/>
            <person name="Foldi C."/>
            <person name="Dima B."/>
            <person name="Sanchez-Garcia M."/>
            <person name="Sanchez-Ramirez S."/>
            <person name="Szollosi G.J."/>
            <person name="Szarkandi J.G."/>
            <person name="Papp V."/>
            <person name="Albert L."/>
            <person name="Andreopoulos W."/>
            <person name="Angelini C."/>
            <person name="Antonin V."/>
            <person name="Barry K.W."/>
            <person name="Bougher N.L."/>
            <person name="Buchanan P."/>
            <person name="Buyck B."/>
            <person name="Bense V."/>
            <person name="Catcheside P."/>
            <person name="Chovatia M."/>
            <person name="Cooper J."/>
            <person name="Damon W."/>
            <person name="Desjardin D."/>
            <person name="Finy P."/>
            <person name="Geml J."/>
            <person name="Haridas S."/>
            <person name="Hughes K."/>
            <person name="Justo A."/>
            <person name="Karasinski D."/>
            <person name="Kautmanova I."/>
            <person name="Kiss B."/>
            <person name="Kocsube S."/>
            <person name="Kotiranta H."/>
            <person name="LaButti K.M."/>
            <person name="Lechner B.E."/>
            <person name="Liimatainen K."/>
            <person name="Lipzen A."/>
            <person name="Lukacs Z."/>
            <person name="Mihaltcheva S."/>
            <person name="Morgado L.N."/>
            <person name="Niskanen T."/>
            <person name="Noordeloos M.E."/>
            <person name="Ohm R.A."/>
            <person name="Ortiz-Santana B."/>
            <person name="Ovrebo C."/>
            <person name="Racz N."/>
            <person name="Riley R."/>
            <person name="Savchenko A."/>
            <person name="Shiryaev A."/>
            <person name="Soop K."/>
            <person name="Spirin V."/>
            <person name="Szebenyi C."/>
            <person name="Tomsovsky M."/>
            <person name="Tulloss R.E."/>
            <person name="Uehling J."/>
            <person name="Grigoriev I.V."/>
            <person name="Vagvolgyi C."/>
            <person name="Papp T."/>
            <person name="Martin F.M."/>
            <person name="Miettinen O."/>
            <person name="Hibbett D.S."/>
            <person name="Nagy L.G."/>
        </authorList>
    </citation>
    <scope>NUCLEOTIDE SEQUENCE [LARGE SCALE GENOMIC DNA]</scope>
    <source>
        <strain evidence="1 2">CBS 121175</strain>
    </source>
</reference>
<sequence length="214" mass="23478">MSSSTSLSSVTCEFDEQSEPLCLAHQCIQELELEVQKLTLQAASLDLELATQTCKQRSRKAISGAQAMFSTSQQVISPHSGISPTSEAVALVNMIDMLTRKGSYIYLYLFSPYLLTDGIFGHPKPLFLFNSKERFANGVLLAQRQAADLYAAIPETDHHYVSSSHKLYANKSKHRDLPTSTILVQGASHHPTRPYDQASKAGCPLPLRRGIPAG</sequence>
<evidence type="ECO:0000313" key="2">
    <source>
        <dbReference type="Proteomes" id="UP000307440"/>
    </source>
</evidence>
<dbReference type="OrthoDB" id="3231188at2759"/>
<dbReference type="AlphaFoldDB" id="A0A5C3LHA7"/>
<gene>
    <name evidence="1" type="ORF">FA15DRAFT_653223</name>
</gene>
<dbReference type="EMBL" id="ML210160">
    <property type="protein sequence ID" value="TFK27911.1"/>
    <property type="molecule type" value="Genomic_DNA"/>
</dbReference>
<dbReference type="Proteomes" id="UP000307440">
    <property type="component" value="Unassembled WGS sequence"/>
</dbReference>
<protein>
    <submittedName>
        <fullName evidence="1">Uncharacterized protein</fullName>
    </submittedName>
</protein>
<proteinExistence type="predicted"/>
<organism evidence="1 2">
    <name type="scientific">Coprinopsis marcescibilis</name>
    <name type="common">Agaric fungus</name>
    <name type="synonym">Psathyrella marcescibilis</name>
    <dbReference type="NCBI Taxonomy" id="230819"/>
    <lineage>
        <taxon>Eukaryota</taxon>
        <taxon>Fungi</taxon>
        <taxon>Dikarya</taxon>
        <taxon>Basidiomycota</taxon>
        <taxon>Agaricomycotina</taxon>
        <taxon>Agaricomycetes</taxon>
        <taxon>Agaricomycetidae</taxon>
        <taxon>Agaricales</taxon>
        <taxon>Agaricineae</taxon>
        <taxon>Psathyrellaceae</taxon>
        <taxon>Coprinopsis</taxon>
    </lineage>
</organism>
<name>A0A5C3LHA7_COPMA</name>
<keyword evidence="2" id="KW-1185">Reference proteome</keyword>